<organism evidence="4 5">
    <name type="scientific">Parnassius mnemosyne</name>
    <name type="common">clouded apollo</name>
    <dbReference type="NCBI Taxonomy" id="213953"/>
    <lineage>
        <taxon>Eukaryota</taxon>
        <taxon>Metazoa</taxon>
        <taxon>Ecdysozoa</taxon>
        <taxon>Arthropoda</taxon>
        <taxon>Hexapoda</taxon>
        <taxon>Insecta</taxon>
        <taxon>Pterygota</taxon>
        <taxon>Neoptera</taxon>
        <taxon>Endopterygota</taxon>
        <taxon>Lepidoptera</taxon>
        <taxon>Glossata</taxon>
        <taxon>Ditrysia</taxon>
        <taxon>Papilionoidea</taxon>
        <taxon>Papilionidae</taxon>
        <taxon>Parnassiinae</taxon>
        <taxon>Parnassini</taxon>
        <taxon>Parnassius</taxon>
        <taxon>Driopa</taxon>
    </lineage>
</organism>
<dbReference type="PROSITE" id="PS50158">
    <property type="entry name" value="ZF_CCHC"/>
    <property type="match status" value="1"/>
</dbReference>
<sequence length="474" mass="54706">MSKEKYQIVPFAEDNYNAWEFRLKSILRDNEAIEAIEKEDFSKSTYNKQLQLEAKAQAIIIAATANSHLEYLKDRSAYQMIKSMEDSFKKKSTRSKLFIRRELSDMKFNERKPLMEHFIDMEKLFAQLGDAGSELSEEEKVNYLLLSMPKSYEGIITALETVEELKMDFVKNRLLGEEEKRNRGATKSLDSSIFLCYGCGRPGHKKSQCRSTQQARHRTDDWRIHGRGRSDWKYNGSRDDSKATRHQTQGRGKGKSFLTGTENTEGNKFVSFMSFSPDTEQQNKNSFKWVVDSGSSFHLVNDISLFFNYCKLDKPVKILAAKNGVDLEAVGVGTIKCYLSDFKVDIILNDVYYVPQLRKHLLSVSKMEKHGLKIIFNKGEVKIFLQTNELLMVGHRLGSLYFVEFKVIFNDCYYGAKSDTNDNSVEIWHKRFSHLSYSSLKTLVNKNMVDGLTDLKEKNLENRHCEPCILAFNP</sequence>
<protein>
    <recommendedName>
        <fullName evidence="3">CCHC-type domain-containing protein</fullName>
    </recommendedName>
</protein>
<comment type="caution">
    <text evidence="4">The sequence shown here is derived from an EMBL/GenBank/DDBJ whole genome shotgun (WGS) entry which is preliminary data.</text>
</comment>
<dbReference type="SMART" id="SM00343">
    <property type="entry name" value="ZnF_C2HC"/>
    <property type="match status" value="1"/>
</dbReference>
<dbReference type="InterPro" id="IPR001878">
    <property type="entry name" value="Znf_CCHC"/>
</dbReference>
<feature type="domain" description="CCHC-type" evidence="3">
    <location>
        <begin position="196"/>
        <end position="211"/>
    </location>
</feature>
<evidence type="ECO:0000256" key="1">
    <source>
        <dbReference type="PROSITE-ProRule" id="PRU00047"/>
    </source>
</evidence>
<dbReference type="Proteomes" id="UP001314205">
    <property type="component" value="Unassembled WGS sequence"/>
</dbReference>
<dbReference type="InterPro" id="IPR025724">
    <property type="entry name" value="GAG-pre-integrase_dom"/>
</dbReference>
<proteinExistence type="predicted"/>
<keyword evidence="1" id="KW-0862">Zinc</keyword>
<name>A0AAV1KR81_9NEOP</name>
<dbReference type="Pfam" id="PF13976">
    <property type="entry name" value="gag_pre-integrs"/>
    <property type="match status" value="1"/>
</dbReference>
<dbReference type="InterPro" id="IPR054722">
    <property type="entry name" value="PolX-like_BBD"/>
</dbReference>
<feature type="region of interest" description="Disordered" evidence="2">
    <location>
        <begin position="228"/>
        <end position="258"/>
    </location>
</feature>
<reference evidence="4 5" key="1">
    <citation type="submission" date="2023-11" db="EMBL/GenBank/DDBJ databases">
        <authorList>
            <person name="Hedman E."/>
            <person name="Englund M."/>
            <person name="Stromberg M."/>
            <person name="Nyberg Akerstrom W."/>
            <person name="Nylinder S."/>
            <person name="Jareborg N."/>
            <person name="Kallberg Y."/>
            <person name="Kronander E."/>
        </authorList>
    </citation>
    <scope>NUCLEOTIDE SEQUENCE [LARGE SCALE GENOMIC DNA]</scope>
</reference>
<feature type="region of interest" description="Disordered" evidence="2">
    <location>
        <begin position="203"/>
        <end position="222"/>
    </location>
</feature>
<evidence type="ECO:0000256" key="2">
    <source>
        <dbReference type="SAM" id="MobiDB-lite"/>
    </source>
</evidence>
<keyword evidence="1" id="KW-0863">Zinc-finger</keyword>
<evidence type="ECO:0000259" key="3">
    <source>
        <dbReference type="PROSITE" id="PS50158"/>
    </source>
</evidence>
<dbReference type="AlphaFoldDB" id="A0AAV1KR81"/>
<evidence type="ECO:0000313" key="4">
    <source>
        <dbReference type="EMBL" id="CAK1585119.1"/>
    </source>
</evidence>
<keyword evidence="1" id="KW-0479">Metal-binding</keyword>
<accession>A0AAV1KR81</accession>
<gene>
    <name evidence="4" type="ORF">PARMNEM_LOCUS6259</name>
</gene>
<dbReference type="EMBL" id="CAVLGL010000079">
    <property type="protein sequence ID" value="CAK1585119.1"/>
    <property type="molecule type" value="Genomic_DNA"/>
</dbReference>
<dbReference type="PANTHER" id="PTHR47592">
    <property type="entry name" value="PBF68 PROTEIN"/>
    <property type="match status" value="1"/>
</dbReference>
<dbReference type="Pfam" id="PF14223">
    <property type="entry name" value="Retrotran_gag_2"/>
    <property type="match status" value="1"/>
</dbReference>
<dbReference type="GO" id="GO:0003676">
    <property type="term" value="F:nucleic acid binding"/>
    <property type="evidence" value="ECO:0007669"/>
    <property type="project" value="InterPro"/>
</dbReference>
<keyword evidence="5" id="KW-1185">Reference proteome</keyword>
<evidence type="ECO:0000313" key="5">
    <source>
        <dbReference type="Proteomes" id="UP001314205"/>
    </source>
</evidence>
<dbReference type="PANTHER" id="PTHR47592:SF27">
    <property type="entry name" value="OS08G0421700 PROTEIN"/>
    <property type="match status" value="1"/>
</dbReference>
<dbReference type="Pfam" id="PF22936">
    <property type="entry name" value="Pol_BBD"/>
    <property type="match status" value="1"/>
</dbReference>
<dbReference type="GO" id="GO:0008270">
    <property type="term" value="F:zinc ion binding"/>
    <property type="evidence" value="ECO:0007669"/>
    <property type="project" value="UniProtKB-KW"/>
</dbReference>
<feature type="compositionally biased region" description="Basic and acidic residues" evidence="2">
    <location>
        <begin position="228"/>
        <end position="243"/>
    </location>
</feature>